<feature type="domain" description="Outer membrane protein beta-barrel" evidence="3">
    <location>
        <begin position="6"/>
        <end position="172"/>
    </location>
</feature>
<organism evidence="4 5">
    <name type="scientific">Flavobacterium humi</name>
    <dbReference type="NCBI Taxonomy" id="2562683"/>
    <lineage>
        <taxon>Bacteria</taxon>
        <taxon>Pseudomonadati</taxon>
        <taxon>Bacteroidota</taxon>
        <taxon>Flavobacteriia</taxon>
        <taxon>Flavobacteriales</taxon>
        <taxon>Flavobacteriaceae</taxon>
        <taxon>Flavobacterium</taxon>
    </lineage>
</organism>
<dbReference type="Proteomes" id="UP000297407">
    <property type="component" value="Unassembled WGS sequence"/>
</dbReference>
<evidence type="ECO:0000256" key="2">
    <source>
        <dbReference type="SAM" id="SignalP"/>
    </source>
</evidence>
<evidence type="ECO:0000313" key="5">
    <source>
        <dbReference type="Proteomes" id="UP000297407"/>
    </source>
</evidence>
<dbReference type="OrthoDB" id="1491239at2"/>
<dbReference type="RefSeq" id="WP_135526944.1">
    <property type="nucleotide sequence ID" value="NZ_SRLH01000006.1"/>
</dbReference>
<keyword evidence="5" id="KW-1185">Reference proteome</keyword>
<evidence type="ECO:0000259" key="3">
    <source>
        <dbReference type="Pfam" id="PF13505"/>
    </source>
</evidence>
<feature type="signal peptide" evidence="2">
    <location>
        <begin position="1"/>
        <end position="19"/>
    </location>
</feature>
<evidence type="ECO:0000313" key="4">
    <source>
        <dbReference type="EMBL" id="TGD57339.1"/>
    </source>
</evidence>
<gene>
    <name evidence="4" type="ORF">E4635_12020</name>
</gene>
<dbReference type="AlphaFoldDB" id="A0A4Z0L8P4"/>
<comment type="caution">
    <text evidence="4">The sequence shown here is derived from an EMBL/GenBank/DDBJ whole genome shotgun (WGS) entry which is preliminary data.</text>
</comment>
<dbReference type="InterPro" id="IPR027385">
    <property type="entry name" value="Beta-barrel_OMP"/>
</dbReference>
<protein>
    <recommendedName>
        <fullName evidence="3">Outer membrane protein beta-barrel domain-containing protein</fullName>
    </recommendedName>
</protein>
<reference evidence="4 5" key="1">
    <citation type="submission" date="2019-04" db="EMBL/GenBank/DDBJ databases">
        <title>Flavobacterium sp. strain DS2-A Genome sequencing and assembly.</title>
        <authorList>
            <person name="Kim I."/>
        </authorList>
    </citation>
    <scope>NUCLEOTIDE SEQUENCE [LARGE SCALE GENOMIC DNA]</scope>
    <source>
        <strain evidence="4 5">DS2-A</strain>
    </source>
</reference>
<keyword evidence="1 2" id="KW-0732">Signal</keyword>
<name>A0A4Z0L8P4_9FLAO</name>
<proteinExistence type="predicted"/>
<feature type="chain" id="PRO_5021208078" description="Outer membrane protein beta-barrel domain-containing protein" evidence="2">
    <location>
        <begin position="20"/>
        <end position="411"/>
    </location>
</feature>
<dbReference type="Pfam" id="PF13505">
    <property type="entry name" value="OMP_b-brl"/>
    <property type="match status" value="1"/>
</dbReference>
<sequence>MIKKILLGSLMLLSLHSFAQESTASPYSFYGLGEVKFKGTVENKSMGGLGILPDSIHTNLQNPAALSALKLTLFSVAGTYNTQSLKTESASEKARRTSLDYIAMAFPAGKLGLTLGMMPYSSVGYKIRYESPTDVKDNKGKGGVNRVFVGAGYQLTSKISVGLDFGYNFGKIETTTAVFPVPAIQNGSRELNTSVLNGINFNAGAIYKTKIKKYDFITSATFSPEANIKSSNTRNTATITYDSQGNEIVIDPRDVSVADSDLKMPSKFSFGSGIGEIRKWFVGFETTFQGKREFGNAYAEKASFESSSKFSLGGYYVPNYNSFTNYFNKITYRGGLRYENTGLVVNSQSIKDRALTLGLGLPINGSFSNINIGFEFGKRGTTVANLVQENYFNVSVGLSFNDRWFVKRKYD</sequence>
<accession>A0A4Z0L8P4</accession>
<evidence type="ECO:0000256" key="1">
    <source>
        <dbReference type="ARBA" id="ARBA00022729"/>
    </source>
</evidence>
<dbReference type="EMBL" id="SRLH01000006">
    <property type="protein sequence ID" value="TGD57339.1"/>
    <property type="molecule type" value="Genomic_DNA"/>
</dbReference>
<dbReference type="Gene3D" id="2.40.160.60">
    <property type="entry name" value="Outer membrane protein transport protein (OMPP1/FadL/TodX)"/>
    <property type="match status" value="1"/>
</dbReference>
<dbReference type="SUPFAM" id="SSF56935">
    <property type="entry name" value="Porins"/>
    <property type="match status" value="1"/>
</dbReference>